<dbReference type="SUPFAM" id="SSF50249">
    <property type="entry name" value="Nucleic acid-binding proteins"/>
    <property type="match status" value="1"/>
</dbReference>
<dbReference type="Proteomes" id="UP000293162">
    <property type="component" value="Unassembled WGS sequence"/>
</dbReference>
<dbReference type="CDD" id="cd04458">
    <property type="entry name" value="CSP_CDS"/>
    <property type="match status" value="1"/>
</dbReference>
<dbReference type="InterPro" id="IPR018891">
    <property type="entry name" value="AIPR_C"/>
</dbReference>
<organism evidence="2 3">
    <name type="scientific">Emticicia agri</name>
    <dbReference type="NCBI Taxonomy" id="2492393"/>
    <lineage>
        <taxon>Bacteria</taxon>
        <taxon>Pseudomonadati</taxon>
        <taxon>Bacteroidota</taxon>
        <taxon>Cytophagia</taxon>
        <taxon>Cytophagales</taxon>
        <taxon>Leadbetterellaceae</taxon>
        <taxon>Emticicia</taxon>
    </lineage>
</organism>
<dbReference type="InterPro" id="IPR002059">
    <property type="entry name" value="CSP_DNA-bd"/>
</dbReference>
<dbReference type="InterPro" id="IPR012340">
    <property type="entry name" value="NA-bd_OB-fold"/>
</dbReference>
<proteinExistence type="predicted"/>
<dbReference type="Gene3D" id="2.40.50.140">
    <property type="entry name" value="Nucleic acid-binding proteins"/>
    <property type="match status" value="1"/>
</dbReference>
<gene>
    <name evidence="2" type="ORF">EWM59_09115</name>
</gene>
<dbReference type="EMBL" id="SEWF01000010">
    <property type="protein sequence ID" value="RYU96047.1"/>
    <property type="molecule type" value="Genomic_DNA"/>
</dbReference>
<dbReference type="RefSeq" id="WP_130020654.1">
    <property type="nucleotide sequence ID" value="NZ_SEWF01000010.1"/>
</dbReference>
<keyword evidence="3" id="KW-1185">Reference proteome</keyword>
<accession>A0A4Q5M2J7</accession>
<dbReference type="GO" id="GO:0003676">
    <property type="term" value="F:nucleic acid binding"/>
    <property type="evidence" value="ECO:0007669"/>
    <property type="project" value="InterPro"/>
</dbReference>
<sequence length="644" mass="74393">MDKIIESFIEDFKTEFNYEKIDKSKLFEHYVNYVLISKIYPDRSSLDKINVGGTRNPGIDGLAIMTNNHLVTSQEEVDYFIQDADLLDVEFNFIQSKTSESFDMGDIMTFIASVKEFYKDGELLFEDDLLNLRDLKNYIYKNSIKMEKSPSLKLYYATTGKWLGDINLTTIINSGIQDLKSLDLFSDVKFIPVDGDKLKSLYREIKNKITKEIIFEKHTILPKMDKVTESYLGILPVTELVKVTSDDDGELIKTIFYDNVRDFQGFNKVNTGIKTTIERKNANDKFVLLNNGITIVAKTLNKVGSAFKISEFQIVNGCQTSHVLHHMKTSLEPSIFVPLKLIVTTDDDTINDIIRATNSQTEVKNEAFEILKPFHKKLEEFYLTFEKDVNKRLYYERRSRQYFGAKAKSEKIIGLSTQIASYIAMFLNEPQSTQRYFGELLNSYSNRLFLDNHSLFPYYTSGLAINVIEELFRENKLNYTSKKFKYHLLLMFRIQVAGAKVPINISGNKDNEKYCTKIMEALWDRENALKIFKSLELKLESVLAETKVLNRQAYLTRAFTEELLPTISNAKKEGKLIYYNFQKGFGFIKVNNSEDETFVHYTELSKVKINEIVPGLELLFDIFQSPKGAQAKNIEKKDIVKKSI</sequence>
<dbReference type="GO" id="GO:0005829">
    <property type="term" value="C:cytosol"/>
    <property type="evidence" value="ECO:0007669"/>
    <property type="project" value="UniProtKB-ARBA"/>
</dbReference>
<dbReference type="InterPro" id="IPR011129">
    <property type="entry name" value="CSD"/>
</dbReference>
<evidence type="ECO:0000313" key="3">
    <source>
        <dbReference type="Proteomes" id="UP000293162"/>
    </source>
</evidence>
<dbReference type="PROSITE" id="PS51857">
    <property type="entry name" value="CSD_2"/>
    <property type="match status" value="1"/>
</dbReference>
<dbReference type="OrthoDB" id="9806213at2"/>
<dbReference type="Pfam" id="PF10592">
    <property type="entry name" value="AIPR"/>
    <property type="match status" value="1"/>
</dbReference>
<dbReference type="Pfam" id="PF00313">
    <property type="entry name" value="CSD"/>
    <property type="match status" value="1"/>
</dbReference>
<reference evidence="2 3" key="1">
    <citation type="submission" date="2019-02" db="EMBL/GenBank/DDBJ databases">
        <title>Bacterial novel species Emticicia sp. 17J42-9 isolated from soil.</title>
        <authorList>
            <person name="Jung H.-Y."/>
        </authorList>
    </citation>
    <scope>NUCLEOTIDE SEQUENCE [LARGE SCALE GENOMIC DNA]</scope>
    <source>
        <strain evidence="2 3">17J42-9</strain>
    </source>
</reference>
<dbReference type="SMART" id="SM00357">
    <property type="entry name" value="CSP"/>
    <property type="match status" value="1"/>
</dbReference>
<comment type="caution">
    <text evidence="2">The sequence shown here is derived from an EMBL/GenBank/DDBJ whole genome shotgun (WGS) entry which is preliminary data.</text>
</comment>
<name>A0A4Q5M2J7_9BACT</name>
<dbReference type="AlphaFoldDB" id="A0A4Q5M2J7"/>
<feature type="domain" description="CSD" evidence="1">
    <location>
        <begin position="571"/>
        <end position="636"/>
    </location>
</feature>
<protein>
    <submittedName>
        <fullName evidence="2">AIPR protein</fullName>
    </submittedName>
</protein>
<evidence type="ECO:0000313" key="2">
    <source>
        <dbReference type="EMBL" id="RYU96047.1"/>
    </source>
</evidence>
<evidence type="ECO:0000259" key="1">
    <source>
        <dbReference type="PROSITE" id="PS51857"/>
    </source>
</evidence>